<dbReference type="PIRSF" id="PIRSF038991">
    <property type="entry name" value="Protein_AbrB"/>
    <property type="match status" value="1"/>
</dbReference>
<dbReference type="PANTHER" id="PTHR38457">
    <property type="entry name" value="REGULATOR ABRB-RELATED"/>
    <property type="match status" value="1"/>
</dbReference>
<dbReference type="RefSeq" id="WP_216941370.1">
    <property type="nucleotide sequence ID" value="NZ_CP077062.1"/>
</dbReference>
<dbReference type="AlphaFoldDB" id="A0A975T0U8"/>
<sequence length="363" mass="37294">MRPVPRPVRAWLVVVVVTVAASALFGLLRLPSPVLFGSLVGGMVHALGSRTELEMPPLALRVGQALVGAVIGGLVRLATLSRLVDDWPSVVLVTVGTLAISLVAGRLLALRRDVSPATGSFALIAGGASGIVALARELGADDRVVTIVQYLRVLLVLMAMPLVTTVFFHAPGGVGSLSAGPTRWGPDLVFVTVAVAAGLGLQRFVRAPATALLGPMLVAVAVSASGVLGSVSVPTALAQLGYALIGVRVGLRFTRASLRSIARLLPLATALIVLVIVACALLGLLLSDVTGVDRLTAYLATTPGGLFAVLATAADSGSDVTYVLAVQVIRVFAMLLVAPLLARWFSPGRTRSPRGPASRGGRR</sequence>
<dbReference type="Pfam" id="PF05145">
    <property type="entry name" value="AbrB"/>
    <property type="match status" value="1"/>
</dbReference>
<feature type="transmembrane region" description="Helical" evidence="1">
    <location>
        <begin position="147"/>
        <end position="168"/>
    </location>
</feature>
<reference evidence="2" key="1">
    <citation type="submission" date="2021-06" db="EMBL/GenBank/DDBJ databases">
        <title>Complete genome sequence of Nocardioides sp. G188.</title>
        <authorList>
            <person name="Im W.-T."/>
        </authorList>
    </citation>
    <scope>NUCLEOTIDE SEQUENCE</scope>
    <source>
        <strain evidence="2">G188</strain>
    </source>
</reference>
<dbReference type="PANTHER" id="PTHR38457:SF1">
    <property type="entry name" value="REGULATOR ABRB-RELATED"/>
    <property type="match status" value="1"/>
</dbReference>
<feature type="transmembrane region" description="Helical" evidence="1">
    <location>
        <begin position="90"/>
        <end position="109"/>
    </location>
</feature>
<evidence type="ECO:0000313" key="2">
    <source>
        <dbReference type="EMBL" id="QWZ09524.1"/>
    </source>
</evidence>
<organism evidence="2 3">
    <name type="scientific">Nocardioides panacis</name>
    <dbReference type="NCBI Taxonomy" id="2849501"/>
    <lineage>
        <taxon>Bacteria</taxon>
        <taxon>Bacillati</taxon>
        <taxon>Actinomycetota</taxon>
        <taxon>Actinomycetes</taxon>
        <taxon>Propionibacteriales</taxon>
        <taxon>Nocardioidaceae</taxon>
        <taxon>Nocardioides</taxon>
    </lineage>
</organism>
<keyword evidence="1" id="KW-0812">Transmembrane</keyword>
<protein>
    <submittedName>
        <fullName evidence="2">AbrB family transcriptional regulator</fullName>
    </submittedName>
</protein>
<feature type="transmembrane region" description="Helical" evidence="1">
    <location>
        <begin position="295"/>
        <end position="314"/>
    </location>
</feature>
<feature type="transmembrane region" description="Helical" evidence="1">
    <location>
        <begin position="115"/>
        <end position="135"/>
    </location>
</feature>
<dbReference type="InterPro" id="IPR017516">
    <property type="entry name" value="AbrB_dup"/>
</dbReference>
<keyword evidence="3" id="KW-1185">Reference proteome</keyword>
<feature type="transmembrane region" description="Helical" evidence="1">
    <location>
        <begin position="60"/>
        <end position="78"/>
    </location>
</feature>
<feature type="transmembrane region" description="Helical" evidence="1">
    <location>
        <begin position="188"/>
        <end position="205"/>
    </location>
</feature>
<keyword evidence="1" id="KW-1133">Transmembrane helix</keyword>
<dbReference type="InterPro" id="IPR007820">
    <property type="entry name" value="AbrB_fam"/>
</dbReference>
<dbReference type="GO" id="GO:0016020">
    <property type="term" value="C:membrane"/>
    <property type="evidence" value="ECO:0007669"/>
    <property type="project" value="InterPro"/>
</dbReference>
<feature type="transmembrane region" description="Helical" evidence="1">
    <location>
        <begin position="320"/>
        <end position="342"/>
    </location>
</feature>
<dbReference type="EMBL" id="CP077062">
    <property type="protein sequence ID" value="QWZ09524.1"/>
    <property type="molecule type" value="Genomic_DNA"/>
</dbReference>
<feature type="transmembrane region" description="Helical" evidence="1">
    <location>
        <begin position="217"/>
        <end position="245"/>
    </location>
</feature>
<dbReference type="GO" id="GO:0010468">
    <property type="term" value="P:regulation of gene expression"/>
    <property type="evidence" value="ECO:0007669"/>
    <property type="project" value="InterPro"/>
</dbReference>
<dbReference type="KEGG" id="nps:KRR39_07150"/>
<dbReference type="Proteomes" id="UP000683575">
    <property type="component" value="Chromosome"/>
</dbReference>
<gene>
    <name evidence="2" type="ORF">KRR39_07150</name>
</gene>
<dbReference type="NCBIfam" id="TIGR03082">
    <property type="entry name" value="Gneg_AbrB_dup"/>
    <property type="match status" value="2"/>
</dbReference>
<feature type="transmembrane region" description="Helical" evidence="1">
    <location>
        <begin position="265"/>
        <end position="286"/>
    </location>
</feature>
<name>A0A975T0U8_9ACTN</name>
<evidence type="ECO:0000313" key="3">
    <source>
        <dbReference type="Proteomes" id="UP000683575"/>
    </source>
</evidence>
<accession>A0A975T0U8</accession>
<keyword evidence="1" id="KW-0472">Membrane</keyword>
<proteinExistence type="predicted"/>
<evidence type="ECO:0000256" key="1">
    <source>
        <dbReference type="SAM" id="Phobius"/>
    </source>
</evidence>